<dbReference type="EMBL" id="KN817696">
    <property type="protein sequence ID" value="KJA14061.1"/>
    <property type="molecule type" value="Genomic_DNA"/>
</dbReference>
<dbReference type="AlphaFoldDB" id="A0A0D2NBX3"/>
<gene>
    <name evidence="1" type="ORF">HYPSUDRAFT_209013</name>
</gene>
<reference evidence="2" key="1">
    <citation type="submission" date="2014-04" db="EMBL/GenBank/DDBJ databases">
        <title>Evolutionary Origins and Diversification of the Mycorrhizal Mutualists.</title>
        <authorList>
            <consortium name="DOE Joint Genome Institute"/>
            <consortium name="Mycorrhizal Genomics Consortium"/>
            <person name="Kohler A."/>
            <person name="Kuo A."/>
            <person name="Nagy L.G."/>
            <person name="Floudas D."/>
            <person name="Copeland A."/>
            <person name="Barry K.W."/>
            <person name="Cichocki N."/>
            <person name="Veneault-Fourrey C."/>
            <person name="LaButti K."/>
            <person name="Lindquist E.A."/>
            <person name="Lipzen A."/>
            <person name="Lundell T."/>
            <person name="Morin E."/>
            <person name="Murat C."/>
            <person name="Riley R."/>
            <person name="Ohm R."/>
            <person name="Sun H."/>
            <person name="Tunlid A."/>
            <person name="Henrissat B."/>
            <person name="Grigoriev I.V."/>
            <person name="Hibbett D.S."/>
            <person name="Martin F."/>
        </authorList>
    </citation>
    <scope>NUCLEOTIDE SEQUENCE [LARGE SCALE GENOMIC DNA]</scope>
    <source>
        <strain evidence="2">FD-334 SS-4</strain>
    </source>
</reference>
<organism evidence="1 2">
    <name type="scientific">Hypholoma sublateritium (strain FD-334 SS-4)</name>
    <dbReference type="NCBI Taxonomy" id="945553"/>
    <lineage>
        <taxon>Eukaryota</taxon>
        <taxon>Fungi</taxon>
        <taxon>Dikarya</taxon>
        <taxon>Basidiomycota</taxon>
        <taxon>Agaricomycotina</taxon>
        <taxon>Agaricomycetes</taxon>
        <taxon>Agaricomycetidae</taxon>
        <taxon>Agaricales</taxon>
        <taxon>Agaricineae</taxon>
        <taxon>Strophariaceae</taxon>
        <taxon>Hypholoma</taxon>
    </lineage>
</organism>
<proteinExistence type="predicted"/>
<accession>A0A0D2NBX3</accession>
<name>A0A0D2NBX3_HYPSF</name>
<protein>
    <submittedName>
        <fullName evidence="1">Uncharacterized protein</fullName>
    </submittedName>
</protein>
<sequence>MVEKVTVKDRWKKLENWRELLIEFRDCYNGVSLGEEDLVSIDDSPFVGSLAHLQGLAESHSNQRFTSAVQNFRGAALHWTFLHETTHLNTQILPVMPETLSGEGRRFVLVG</sequence>
<evidence type="ECO:0000313" key="2">
    <source>
        <dbReference type="Proteomes" id="UP000054270"/>
    </source>
</evidence>
<keyword evidence="2" id="KW-1185">Reference proteome</keyword>
<evidence type="ECO:0000313" key="1">
    <source>
        <dbReference type="EMBL" id="KJA14061.1"/>
    </source>
</evidence>
<dbReference type="Proteomes" id="UP000054270">
    <property type="component" value="Unassembled WGS sequence"/>
</dbReference>